<protein>
    <submittedName>
        <fullName evidence="1">Uncharacterized protein</fullName>
    </submittedName>
</protein>
<evidence type="ECO:0000313" key="2">
    <source>
        <dbReference type="Proteomes" id="UP001359485"/>
    </source>
</evidence>
<evidence type="ECO:0000313" key="1">
    <source>
        <dbReference type="EMBL" id="KAK6626502.1"/>
    </source>
</evidence>
<dbReference type="Proteomes" id="UP001359485">
    <property type="component" value="Unassembled WGS sequence"/>
</dbReference>
<comment type="caution">
    <text evidence="1">The sequence shown here is derived from an EMBL/GenBank/DDBJ whole genome shotgun (WGS) entry which is preliminary data.</text>
</comment>
<gene>
    <name evidence="1" type="ORF">RUM44_008975</name>
</gene>
<sequence length="95" mass="11178">MLPVLMIRLLVKGHTCKGDEVEPKLMGGRKWMKDYKNENVAEDDIDIDADAWPRRQIDVSENEQEKDKKWILKRNFLLHPKFSHKKTIKDFSGPS</sequence>
<accession>A0ABR1ARC7</accession>
<reference evidence="1 2" key="1">
    <citation type="submission" date="2023-09" db="EMBL/GenBank/DDBJ databases">
        <title>Genomes of two closely related lineages of the louse Polyplax serrata with different host specificities.</title>
        <authorList>
            <person name="Martinu J."/>
            <person name="Tarabai H."/>
            <person name="Stefka J."/>
            <person name="Hypsa V."/>
        </authorList>
    </citation>
    <scope>NUCLEOTIDE SEQUENCE [LARGE SCALE GENOMIC DNA]</scope>
    <source>
        <strain evidence="1">98ZLc_SE</strain>
    </source>
</reference>
<keyword evidence="2" id="KW-1185">Reference proteome</keyword>
<proteinExistence type="predicted"/>
<name>A0ABR1ARC7_POLSC</name>
<dbReference type="EMBL" id="JAWJWF010000045">
    <property type="protein sequence ID" value="KAK6626502.1"/>
    <property type="molecule type" value="Genomic_DNA"/>
</dbReference>
<organism evidence="1 2">
    <name type="scientific">Polyplax serrata</name>
    <name type="common">Common mouse louse</name>
    <dbReference type="NCBI Taxonomy" id="468196"/>
    <lineage>
        <taxon>Eukaryota</taxon>
        <taxon>Metazoa</taxon>
        <taxon>Ecdysozoa</taxon>
        <taxon>Arthropoda</taxon>
        <taxon>Hexapoda</taxon>
        <taxon>Insecta</taxon>
        <taxon>Pterygota</taxon>
        <taxon>Neoptera</taxon>
        <taxon>Paraneoptera</taxon>
        <taxon>Psocodea</taxon>
        <taxon>Troctomorpha</taxon>
        <taxon>Phthiraptera</taxon>
        <taxon>Anoplura</taxon>
        <taxon>Polyplacidae</taxon>
        <taxon>Polyplax</taxon>
    </lineage>
</organism>